<keyword evidence="5 6" id="KW-0472">Membrane</keyword>
<dbReference type="InterPro" id="IPR001927">
    <property type="entry name" value="Na/Gal_symport"/>
</dbReference>
<feature type="transmembrane region" description="Helical" evidence="6">
    <location>
        <begin position="245"/>
        <end position="270"/>
    </location>
</feature>
<evidence type="ECO:0000256" key="6">
    <source>
        <dbReference type="SAM" id="Phobius"/>
    </source>
</evidence>
<feature type="transmembrane region" description="Helical" evidence="6">
    <location>
        <begin position="122"/>
        <end position="145"/>
    </location>
</feature>
<name>A0A177ZTP6_9BACI</name>
<feature type="domain" description="Major facilitator superfamily (MFS) profile" evidence="7">
    <location>
        <begin position="1"/>
        <end position="442"/>
    </location>
</feature>
<dbReference type="PATRIC" id="fig|217031.6.peg.2334"/>
<dbReference type="GO" id="GO:0008643">
    <property type="term" value="P:carbohydrate transport"/>
    <property type="evidence" value="ECO:0007669"/>
    <property type="project" value="InterPro"/>
</dbReference>
<dbReference type="EMBL" id="LDJR01000046">
    <property type="protein sequence ID" value="OAK71256.1"/>
    <property type="molecule type" value="Genomic_DNA"/>
</dbReference>
<proteinExistence type="predicted"/>
<dbReference type="GO" id="GO:0005886">
    <property type="term" value="C:plasma membrane"/>
    <property type="evidence" value="ECO:0007669"/>
    <property type="project" value="UniProtKB-SubCell"/>
</dbReference>
<evidence type="ECO:0000313" key="9">
    <source>
        <dbReference type="Proteomes" id="UP000077881"/>
    </source>
</evidence>
<feature type="transmembrane region" description="Helical" evidence="6">
    <location>
        <begin position="94"/>
        <end position="116"/>
    </location>
</feature>
<feature type="transmembrane region" description="Helical" evidence="6">
    <location>
        <begin position="420"/>
        <end position="440"/>
    </location>
</feature>
<dbReference type="InterPro" id="IPR020846">
    <property type="entry name" value="MFS_dom"/>
</dbReference>
<dbReference type="NCBIfam" id="TIGR00792">
    <property type="entry name" value="gph"/>
    <property type="match status" value="1"/>
</dbReference>
<evidence type="ECO:0000256" key="5">
    <source>
        <dbReference type="ARBA" id="ARBA00023136"/>
    </source>
</evidence>
<dbReference type="Proteomes" id="UP000077881">
    <property type="component" value="Unassembled WGS sequence"/>
</dbReference>
<organism evidence="8 9">
    <name type="scientific">Lederbergia galactosidilytica</name>
    <dbReference type="NCBI Taxonomy" id="217031"/>
    <lineage>
        <taxon>Bacteria</taxon>
        <taxon>Bacillati</taxon>
        <taxon>Bacillota</taxon>
        <taxon>Bacilli</taxon>
        <taxon>Bacillales</taxon>
        <taxon>Bacillaceae</taxon>
        <taxon>Lederbergia</taxon>
    </lineage>
</organism>
<feature type="transmembrane region" description="Helical" evidence="6">
    <location>
        <begin position="309"/>
        <end position="328"/>
    </location>
</feature>
<keyword evidence="4 6" id="KW-1133">Transmembrane helix</keyword>
<evidence type="ECO:0000256" key="4">
    <source>
        <dbReference type="ARBA" id="ARBA00022989"/>
    </source>
</evidence>
<feature type="transmembrane region" description="Helical" evidence="6">
    <location>
        <begin position="26"/>
        <end position="46"/>
    </location>
</feature>
<feature type="transmembrane region" description="Helical" evidence="6">
    <location>
        <begin position="52"/>
        <end position="73"/>
    </location>
</feature>
<dbReference type="GO" id="GO:0006814">
    <property type="term" value="P:sodium ion transport"/>
    <property type="evidence" value="ECO:0007669"/>
    <property type="project" value="InterPro"/>
</dbReference>
<reference evidence="8 9" key="1">
    <citation type="submission" date="2015-05" db="EMBL/GenBank/DDBJ databases">
        <title>Comparison of genome.</title>
        <authorList>
            <person name="Zheng Z."/>
            <person name="Sun M."/>
        </authorList>
    </citation>
    <scope>NUCLEOTIDE SEQUENCE [LARGE SCALE GENOMIC DNA]</scope>
    <source>
        <strain evidence="8 9">G25-74</strain>
    </source>
</reference>
<keyword evidence="2" id="KW-0813">Transport</keyword>
<sequence length="458" mass="50768">MKSTTIPKTDVKPTTMKLSMKEKISYGYGDLASNFVWGMATSYLLFFYTDIFGISAAAVGTLFLITRIWDALNDPIMGIIVDRTKSKHGKARPYLLYLAVPFGILSILTFITPNFSDVGKLIYAYVTYTLLGMIYTGINLPYGALMPMMTRDSVEKGQLSSFRAMGRSIGAIIVAALTLPLANLLGQGNQQLGFPLVMTIYSIIGVILFLITFKNCKERVTQTIKQEVAPKVKHSIRDMFKNKPWVIVALNSLLWFTRLGLMNGVLIYYVNYVLDKPGMVPFYLTLLNIANLVGGAIAPFLLKRLGNKISSVSMYTIVVVLLISLYFVEGSSPIIFATLFFFANVLIGFGDPANLTMLGDAIDYQEWKFGHRVEGLLYSAYSFATKFGVAIGSAFVAYALGWAGYNPDALTDQAINMIRILMFGAPIILTALQIVVLAFYKLDQKHEQIAKELAERTV</sequence>
<evidence type="ECO:0000256" key="2">
    <source>
        <dbReference type="ARBA" id="ARBA00022448"/>
    </source>
</evidence>
<dbReference type="PANTHER" id="PTHR11328:SF24">
    <property type="entry name" value="MAJOR FACILITATOR SUPERFAMILY (MFS) PROFILE DOMAIN-CONTAINING PROTEIN"/>
    <property type="match status" value="1"/>
</dbReference>
<dbReference type="RefSeq" id="WP_057987247.1">
    <property type="nucleotide sequence ID" value="NZ_LDJR01000046.1"/>
</dbReference>
<evidence type="ECO:0000259" key="7">
    <source>
        <dbReference type="PROSITE" id="PS50850"/>
    </source>
</evidence>
<protein>
    <recommendedName>
        <fullName evidence="7">Major facilitator superfamily (MFS) profile domain-containing protein</fullName>
    </recommendedName>
</protein>
<dbReference type="PANTHER" id="PTHR11328">
    <property type="entry name" value="MAJOR FACILITATOR SUPERFAMILY DOMAIN-CONTAINING PROTEIN"/>
    <property type="match status" value="1"/>
</dbReference>
<dbReference type="AlphaFoldDB" id="A0A177ZTP6"/>
<evidence type="ECO:0000256" key="3">
    <source>
        <dbReference type="ARBA" id="ARBA00022692"/>
    </source>
</evidence>
<accession>A0A177ZTP6</accession>
<evidence type="ECO:0000313" key="8">
    <source>
        <dbReference type="EMBL" id="OAK71256.1"/>
    </source>
</evidence>
<dbReference type="GO" id="GO:0015293">
    <property type="term" value="F:symporter activity"/>
    <property type="evidence" value="ECO:0007669"/>
    <property type="project" value="InterPro"/>
</dbReference>
<feature type="transmembrane region" description="Helical" evidence="6">
    <location>
        <begin position="376"/>
        <end position="400"/>
    </location>
</feature>
<dbReference type="Gene3D" id="1.20.1250.20">
    <property type="entry name" value="MFS general substrate transporter like domains"/>
    <property type="match status" value="2"/>
</dbReference>
<dbReference type="InterPro" id="IPR039672">
    <property type="entry name" value="MFS_2"/>
</dbReference>
<dbReference type="STRING" id="217031.ABB05_10950"/>
<dbReference type="SUPFAM" id="SSF103473">
    <property type="entry name" value="MFS general substrate transporter"/>
    <property type="match status" value="1"/>
</dbReference>
<evidence type="ECO:0000256" key="1">
    <source>
        <dbReference type="ARBA" id="ARBA00004651"/>
    </source>
</evidence>
<keyword evidence="3 6" id="KW-0812">Transmembrane</keyword>
<comment type="subcellular location">
    <subcellularLocation>
        <location evidence="1">Cell membrane</location>
        <topology evidence="1">Multi-pass membrane protein</topology>
    </subcellularLocation>
</comment>
<feature type="transmembrane region" description="Helical" evidence="6">
    <location>
        <begin position="282"/>
        <end position="302"/>
    </location>
</feature>
<feature type="transmembrane region" description="Helical" evidence="6">
    <location>
        <begin position="166"/>
        <end position="186"/>
    </location>
</feature>
<dbReference type="OrthoDB" id="9764596at2"/>
<comment type="caution">
    <text evidence="8">The sequence shown here is derived from an EMBL/GenBank/DDBJ whole genome shotgun (WGS) entry which is preliminary data.</text>
</comment>
<dbReference type="PROSITE" id="PS50850">
    <property type="entry name" value="MFS"/>
    <property type="match status" value="1"/>
</dbReference>
<feature type="transmembrane region" description="Helical" evidence="6">
    <location>
        <begin position="334"/>
        <end position="355"/>
    </location>
</feature>
<dbReference type="CDD" id="cd17332">
    <property type="entry name" value="MFS_MelB_like"/>
    <property type="match status" value="1"/>
</dbReference>
<dbReference type="InterPro" id="IPR036259">
    <property type="entry name" value="MFS_trans_sf"/>
</dbReference>
<dbReference type="Pfam" id="PF13347">
    <property type="entry name" value="MFS_2"/>
    <property type="match status" value="1"/>
</dbReference>
<gene>
    <name evidence="8" type="ORF">ABB05_10950</name>
</gene>
<feature type="transmembrane region" description="Helical" evidence="6">
    <location>
        <begin position="192"/>
        <end position="213"/>
    </location>
</feature>
<keyword evidence="9" id="KW-1185">Reference proteome</keyword>